<dbReference type="SUPFAM" id="SSF54523">
    <property type="entry name" value="Pili subunits"/>
    <property type="match status" value="1"/>
</dbReference>
<dbReference type="Proteomes" id="UP000753196">
    <property type="component" value="Unassembled WGS sequence"/>
</dbReference>
<dbReference type="Gene3D" id="3.30.700.10">
    <property type="entry name" value="Glycoprotein, Type 4 Pilin"/>
    <property type="match status" value="1"/>
</dbReference>
<dbReference type="InterPro" id="IPR045584">
    <property type="entry name" value="Pilin-like"/>
</dbReference>
<keyword evidence="1" id="KW-1133">Transmembrane helix</keyword>
<keyword evidence="1" id="KW-0472">Membrane</keyword>
<name>A0A932QY46_9BACT</name>
<dbReference type="InterPro" id="IPR012902">
    <property type="entry name" value="N_methyl_site"/>
</dbReference>
<evidence type="ECO:0000313" key="2">
    <source>
        <dbReference type="EMBL" id="MBI3630976.1"/>
    </source>
</evidence>
<accession>A0A932QY46</accession>
<organism evidence="2 3">
    <name type="scientific">Candidatus Sungiibacteriota bacterium</name>
    <dbReference type="NCBI Taxonomy" id="2750080"/>
    <lineage>
        <taxon>Bacteria</taxon>
        <taxon>Candidatus Sungiibacteriota</taxon>
    </lineage>
</organism>
<gene>
    <name evidence="2" type="ORF">HY221_01420</name>
</gene>
<evidence type="ECO:0000256" key="1">
    <source>
        <dbReference type="SAM" id="Phobius"/>
    </source>
</evidence>
<proteinExistence type="predicted"/>
<feature type="transmembrane region" description="Helical" evidence="1">
    <location>
        <begin position="13"/>
        <end position="32"/>
    </location>
</feature>
<dbReference type="AlphaFoldDB" id="A0A932QY46"/>
<dbReference type="Pfam" id="PF07963">
    <property type="entry name" value="N_methyl"/>
    <property type="match status" value="1"/>
</dbReference>
<evidence type="ECO:0000313" key="3">
    <source>
        <dbReference type="Proteomes" id="UP000753196"/>
    </source>
</evidence>
<reference evidence="2" key="1">
    <citation type="submission" date="2020-07" db="EMBL/GenBank/DDBJ databases">
        <title>Huge and variable diversity of episymbiotic CPR bacteria and DPANN archaea in groundwater ecosystems.</title>
        <authorList>
            <person name="He C.Y."/>
            <person name="Keren R."/>
            <person name="Whittaker M."/>
            <person name="Farag I.F."/>
            <person name="Doudna J."/>
            <person name="Cate J.H.D."/>
            <person name="Banfield J.F."/>
        </authorList>
    </citation>
    <scope>NUCLEOTIDE SEQUENCE</scope>
    <source>
        <strain evidence="2">NC_groundwater_973_Pr1_S-0.2um_54_13</strain>
    </source>
</reference>
<sequence length="173" mass="18865">MNQREKGFSLMELIVYVALLGMLSVFATNALIQIASTYQRSRAEHAALSDARTLLDTLVRAISQAKEVYAPTSRFGSDAGQLSLVTAVGARPGHTDAYVDFWSDNGVFLTRAEGSATTTLSSVGVRVTKLRFERMVQSYGREAVRTTLRVEAINQHFPASVVLTVTTALRGSY</sequence>
<comment type="caution">
    <text evidence="2">The sequence shown here is derived from an EMBL/GenBank/DDBJ whole genome shotgun (WGS) entry which is preliminary data.</text>
</comment>
<dbReference type="NCBIfam" id="TIGR02532">
    <property type="entry name" value="IV_pilin_GFxxxE"/>
    <property type="match status" value="1"/>
</dbReference>
<dbReference type="EMBL" id="JACQCR010000032">
    <property type="protein sequence ID" value="MBI3630976.1"/>
    <property type="molecule type" value="Genomic_DNA"/>
</dbReference>
<keyword evidence="1" id="KW-0812">Transmembrane</keyword>
<protein>
    <submittedName>
        <fullName evidence="2">Prepilin-type N-terminal cleavage/methylation domain-containing protein</fullName>
    </submittedName>
</protein>